<dbReference type="SUPFAM" id="SSF46785">
    <property type="entry name" value="Winged helix' DNA-binding domain"/>
    <property type="match status" value="1"/>
</dbReference>
<dbReference type="InterPro" id="IPR052509">
    <property type="entry name" value="Metal_resp_DNA-bind_regulator"/>
</dbReference>
<feature type="domain" description="Transcription regulator PadR N-terminal" evidence="1">
    <location>
        <begin position="21"/>
        <end position="89"/>
    </location>
</feature>
<dbReference type="InterPro" id="IPR036390">
    <property type="entry name" value="WH_DNA-bd_sf"/>
</dbReference>
<dbReference type="STRING" id="1497955.HMPREF1872_00414"/>
<keyword evidence="3" id="KW-1185">Reference proteome</keyword>
<dbReference type="PANTHER" id="PTHR33169">
    <property type="entry name" value="PADR-FAMILY TRANSCRIPTIONAL REGULATOR"/>
    <property type="match status" value="1"/>
</dbReference>
<dbReference type="Pfam" id="PF03551">
    <property type="entry name" value="PadR"/>
    <property type="match status" value="1"/>
</dbReference>
<gene>
    <name evidence="2" type="ORF">HMPREF1872_00414</name>
</gene>
<proteinExistence type="predicted"/>
<evidence type="ECO:0000313" key="2">
    <source>
        <dbReference type="EMBL" id="KXB42240.1"/>
    </source>
</evidence>
<dbReference type="EMBL" id="LSCV01000005">
    <property type="protein sequence ID" value="KXB42240.1"/>
    <property type="molecule type" value="Genomic_DNA"/>
</dbReference>
<organism evidence="2 3">
    <name type="scientific">Amygdalobacter nucleatus</name>
    <dbReference type="NCBI Taxonomy" id="3029274"/>
    <lineage>
        <taxon>Bacteria</taxon>
        <taxon>Bacillati</taxon>
        <taxon>Bacillota</taxon>
        <taxon>Clostridia</taxon>
        <taxon>Eubacteriales</taxon>
        <taxon>Oscillospiraceae</taxon>
        <taxon>Amygdalobacter</taxon>
    </lineage>
</organism>
<evidence type="ECO:0000259" key="1">
    <source>
        <dbReference type="Pfam" id="PF03551"/>
    </source>
</evidence>
<dbReference type="RefSeq" id="WP_315574201.1">
    <property type="nucleotide sequence ID" value="NZ_JARFNM010000001.1"/>
</dbReference>
<evidence type="ECO:0000313" key="3">
    <source>
        <dbReference type="Proteomes" id="UP000070080"/>
    </source>
</evidence>
<reference evidence="3" key="1">
    <citation type="submission" date="2016-01" db="EMBL/GenBank/DDBJ databases">
        <authorList>
            <person name="Mitreva M."/>
            <person name="Pepin K.H."/>
            <person name="Mihindukulasuriya K.A."/>
            <person name="Fulton R."/>
            <person name="Fronick C."/>
            <person name="O'Laughlin M."/>
            <person name="Miner T."/>
            <person name="Herter B."/>
            <person name="Rosa B.A."/>
            <person name="Cordes M."/>
            <person name="Tomlinson C."/>
            <person name="Wollam A."/>
            <person name="Palsikar V.B."/>
            <person name="Mardis E.R."/>
            <person name="Wilson R.K."/>
        </authorList>
    </citation>
    <scope>NUCLEOTIDE SEQUENCE [LARGE SCALE GENOMIC DNA]</scope>
    <source>
        <strain evidence="3">KA00274</strain>
    </source>
</reference>
<protein>
    <submittedName>
        <fullName evidence="2">Transcriptional regulator, PadR family</fullName>
    </submittedName>
</protein>
<name>A0A133YGD4_9FIRM</name>
<dbReference type="AlphaFoldDB" id="A0A133YGD4"/>
<dbReference type="InterPro" id="IPR005149">
    <property type="entry name" value="Tscrpt_reg_PadR_N"/>
</dbReference>
<dbReference type="PANTHER" id="PTHR33169:SF24">
    <property type="entry name" value="TRANSCRIPTIONAL REGULATOR, PADR FAMILY"/>
    <property type="match status" value="1"/>
</dbReference>
<dbReference type="Gene3D" id="1.10.10.10">
    <property type="entry name" value="Winged helix-like DNA-binding domain superfamily/Winged helix DNA-binding domain"/>
    <property type="match status" value="1"/>
</dbReference>
<accession>A0A133YGD4</accession>
<comment type="caution">
    <text evidence="2">The sequence shown here is derived from an EMBL/GenBank/DDBJ whole genome shotgun (WGS) entry which is preliminary data.</text>
</comment>
<dbReference type="Proteomes" id="UP000070080">
    <property type="component" value="Unassembled WGS sequence"/>
</dbReference>
<dbReference type="InterPro" id="IPR036388">
    <property type="entry name" value="WH-like_DNA-bd_sf"/>
</dbReference>
<sequence length="114" mass="13105">MGGDKTGMYYSVSAQLIECMILAIVAKADSYGYEISRSIKQVADIKESTLYPILKRLVNSSFLTTYEEEIQGRRRKYYHLTEEGQGQLAMLRSEWKTYRSVLDAIIVEGKTYDE</sequence>